<organism evidence="2 3">
    <name type="scientific">Edhazardia aedis (strain USNM 41457)</name>
    <name type="common">Microsporidian parasite</name>
    <dbReference type="NCBI Taxonomy" id="1003232"/>
    <lineage>
        <taxon>Eukaryota</taxon>
        <taxon>Fungi</taxon>
        <taxon>Fungi incertae sedis</taxon>
        <taxon>Microsporidia</taxon>
        <taxon>Edhazardia</taxon>
    </lineage>
</organism>
<sequence>MKPSFFTVSVIGPIKQQWFTSKPYRMLKHLFYCHDDNLYLQQTCVHQVLLKIWMFYNPTKSFRFSIDFIHIVANVVDKTSYIYILIFKNYFLFFIYAVKIIFFL</sequence>
<keyword evidence="3" id="KW-1185">Reference proteome</keyword>
<dbReference type="EMBL" id="AFBI03000041">
    <property type="protein sequence ID" value="EJW03294.1"/>
    <property type="molecule type" value="Genomic_DNA"/>
</dbReference>
<accession>J9D6Z2</accession>
<dbReference type="VEuPathDB" id="MicrosporidiaDB:EDEG_02360"/>
<evidence type="ECO:0000313" key="2">
    <source>
        <dbReference type="EMBL" id="EJW03294.1"/>
    </source>
</evidence>
<reference evidence="2" key="1">
    <citation type="submission" date="2011-08" db="EMBL/GenBank/DDBJ databases">
        <authorList>
            <person name="Liu Z.J."/>
            <person name="Shi F.L."/>
            <person name="Lu J.Q."/>
            <person name="Li M."/>
            <person name="Wang Z.L."/>
        </authorList>
    </citation>
    <scope>NUCLEOTIDE SEQUENCE [LARGE SCALE GENOMIC DNA]</scope>
    <source>
        <strain evidence="2">USNM 41457</strain>
    </source>
</reference>
<name>J9D6Z2_EDHAE</name>
<feature type="transmembrane region" description="Helical" evidence="1">
    <location>
        <begin position="81"/>
        <end position="102"/>
    </location>
</feature>
<reference evidence="2" key="2">
    <citation type="submission" date="2015-07" db="EMBL/GenBank/DDBJ databases">
        <title>MeaNS - Measles Nucleotide Surveillance Program.</title>
        <authorList>
            <person name="Tran T."/>
            <person name="Druce J."/>
        </authorList>
    </citation>
    <scope>NUCLEOTIDE SEQUENCE</scope>
    <source>
        <strain evidence="2">USNM 41457</strain>
    </source>
</reference>
<dbReference type="Proteomes" id="UP000003163">
    <property type="component" value="Unassembled WGS sequence"/>
</dbReference>
<evidence type="ECO:0000313" key="3">
    <source>
        <dbReference type="Proteomes" id="UP000003163"/>
    </source>
</evidence>
<keyword evidence="1" id="KW-0812">Transmembrane</keyword>
<keyword evidence="1" id="KW-0472">Membrane</keyword>
<evidence type="ECO:0000256" key="1">
    <source>
        <dbReference type="SAM" id="Phobius"/>
    </source>
</evidence>
<dbReference type="InParanoid" id="J9D6Z2"/>
<keyword evidence="1" id="KW-1133">Transmembrane helix</keyword>
<dbReference type="AlphaFoldDB" id="J9D6Z2"/>
<protein>
    <submittedName>
        <fullName evidence="2">Uncharacterized protein</fullName>
    </submittedName>
</protein>
<proteinExistence type="predicted"/>
<comment type="caution">
    <text evidence="2">The sequence shown here is derived from an EMBL/GenBank/DDBJ whole genome shotgun (WGS) entry which is preliminary data.</text>
</comment>
<dbReference type="HOGENOM" id="CLU_2250101_0_0_1"/>
<gene>
    <name evidence="2" type="ORF">EDEG_02360</name>
</gene>